<evidence type="ECO:0000313" key="8">
    <source>
        <dbReference type="Proteomes" id="UP000004550"/>
    </source>
</evidence>
<feature type="transmembrane region" description="Helical" evidence="6">
    <location>
        <begin position="412"/>
        <end position="434"/>
    </location>
</feature>
<accession>A0A1L5BKZ0</accession>
<feature type="transmembrane region" description="Helical" evidence="6">
    <location>
        <begin position="133"/>
        <end position="157"/>
    </location>
</feature>
<dbReference type="AlphaFoldDB" id="A0A1L5BKZ0"/>
<evidence type="ECO:0000256" key="2">
    <source>
        <dbReference type="ARBA" id="ARBA00022475"/>
    </source>
</evidence>
<dbReference type="InterPro" id="IPR050833">
    <property type="entry name" value="Poly_Biosynth_Transport"/>
</dbReference>
<dbReference type="KEGG" id="sinb:SIDU_02800"/>
<proteinExistence type="predicted"/>
<evidence type="ECO:0000256" key="3">
    <source>
        <dbReference type="ARBA" id="ARBA00022692"/>
    </source>
</evidence>
<sequence length="443" mass="46574">MTINRGSGGAQEGFARILANTGWLLGGKGVGAVLSLAYLAIVTRTLGVADFGRFALVLSATGLIQTLVNFDSWQIVVRYGQPHLASGNGDALNRVLRFCILIDLGSAVAGGLIAAFIILAFGPLMQLSAGMGWQAWIFCMVMMITIRSSPTGVLRLFDRFDTGAFAETMIPVGRMIGAALAWMLMPNVTGFLIAWGAAELLCAISYWWLALRVGGDRLGSWRAGRALDARRENPGIVGFLTATNLQTTLSSVGQQVAVLVVGLFAGPAGAGLYRLANQLANSLTKISGLLSRSIFVELSRTHSSHGHEALGTLFRRTNRLALVAGAAIIALILAVGHPLLGLIAGKAFLPAYPLLLLLGIAACIDLVGVSYRPLLMATDRASLSLRITLVSTVLLLGMQAALLPIYGTVGAASANIVASIAGFAMMGLASRRVLARSDMKEAR</sequence>
<feature type="transmembrane region" description="Helical" evidence="6">
    <location>
        <begin position="320"/>
        <end position="345"/>
    </location>
</feature>
<dbReference type="Pfam" id="PF01943">
    <property type="entry name" value="Polysacc_synt"/>
    <property type="match status" value="1"/>
</dbReference>
<feature type="transmembrane region" description="Helical" evidence="6">
    <location>
        <begin position="98"/>
        <end position="121"/>
    </location>
</feature>
<feature type="transmembrane region" description="Helical" evidence="6">
    <location>
        <begin position="54"/>
        <end position="77"/>
    </location>
</feature>
<dbReference type="GO" id="GO:0005886">
    <property type="term" value="C:plasma membrane"/>
    <property type="evidence" value="ECO:0007669"/>
    <property type="project" value="UniProtKB-SubCell"/>
</dbReference>
<evidence type="ECO:0000256" key="5">
    <source>
        <dbReference type="ARBA" id="ARBA00023136"/>
    </source>
</evidence>
<evidence type="ECO:0000313" key="7">
    <source>
        <dbReference type="EMBL" id="APL93533.1"/>
    </source>
</evidence>
<keyword evidence="5 6" id="KW-0472">Membrane</keyword>
<dbReference type="PANTHER" id="PTHR30250">
    <property type="entry name" value="PST FAMILY PREDICTED COLANIC ACID TRANSPORTER"/>
    <property type="match status" value="1"/>
</dbReference>
<organism evidence="7 8">
    <name type="scientific">Sphingobium indicum (strain DSM 16412 / CCM 7286 / MTCC 6364 / B90A)</name>
    <dbReference type="NCBI Taxonomy" id="861109"/>
    <lineage>
        <taxon>Bacteria</taxon>
        <taxon>Pseudomonadati</taxon>
        <taxon>Pseudomonadota</taxon>
        <taxon>Alphaproteobacteria</taxon>
        <taxon>Sphingomonadales</taxon>
        <taxon>Sphingomonadaceae</taxon>
        <taxon>Sphingobium</taxon>
    </lineage>
</organism>
<keyword evidence="3 6" id="KW-0812">Transmembrane</keyword>
<evidence type="ECO:0000256" key="6">
    <source>
        <dbReference type="SAM" id="Phobius"/>
    </source>
</evidence>
<dbReference type="Proteomes" id="UP000004550">
    <property type="component" value="Chromosome"/>
</dbReference>
<dbReference type="PANTHER" id="PTHR30250:SF31">
    <property type="entry name" value="INNER MEMBRANE PROTEIN YGHQ"/>
    <property type="match status" value="1"/>
</dbReference>
<dbReference type="EMBL" id="CP013070">
    <property type="protein sequence ID" value="APL93533.1"/>
    <property type="molecule type" value="Genomic_DNA"/>
</dbReference>
<dbReference type="InterPro" id="IPR002797">
    <property type="entry name" value="Polysacc_synth"/>
</dbReference>
<name>A0A1L5BKZ0_SPHIB</name>
<comment type="subcellular location">
    <subcellularLocation>
        <location evidence="1">Cell membrane</location>
        <topology evidence="1">Multi-pass membrane protein</topology>
    </subcellularLocation>
</comment>
<feature type="transmembrane region" description="Helical" evidence="6">
    <location>
        <begin position="383"/>
        <end position="406"/>
    </location>
</feature>
<evidence type="ECO:0000256" key="1">
    <source>
        <dbReference type="ARBA" id="ARBA00004651"/>
    </source>
</evidence>
<reference evidence="7 8" key="1">
    <citation type="journal article" date="2012" name="J. Bacteriol.">
        <title>Genome sequence of Sphingobium indicum B90A, a hexachlorocyclohexane-degrading bacterium.</title>
        <authorList>
            <person name="Anand S."/>
            <person name="Sangwan N."/>
            <person name="Lata P."/>
            <person name="Kaur J."/>
            <person name="Dua A."/>
            <person name="Singh A.K."/>
            <person name="Verma M."/>
            <person name="Kaur J."/>
            <person name="Khurana J.P."/>
            <person name="Khurana P."/>
            <person name="Mathur S."/>
            <person name="Lal R."/>
        </authorList>
    </citation>
    <scope>NUCLEOTIDE SEQUENCE [LARGE SCALE GENOMIC DNA]</scope>
    <source>
        <strain evidence="8">DSM 16412 / CCM 7286 / MTCC 6364 / B90A</strain>
    </source>
</reference>
<evidence type="ECO:0000256" key="4">
    <source>
        <dbReference type="ARBA" id="ARBA00022989"/>
    </source>
</evidence>
<keyword evidence="4 6" id="KW-1133">Transmembrane helix</keyword>
<dbReference type="RefSeq" id="WP_007684267.1">
    <property type="nucleotide sequence ID" value="NZ_CP013070.1"/>
</dbReference>
<gene>
    <name evidence="7" type="ORF">SIDU_02800</name>
</gene>
<keyword evidence="2" id="KW-1003">Cell membrane</keyword>
<feature type="transmembrane region" description="Helical" evidence="6">
    <location>
        <begin position="21"/>
        <end position="42"/>
    </location>
</feature>
<feature type="transmembrane region" description="Helical" evidence="6">
    <location>
        <begin position="351"/>
        <end position="371"/>
    </location>
</feature>
<protein>
    <submittedName>
        <fullName evidence="7">Polysaccharide biosynthesis protein</fullName>
    </submittedName>
</protein>